<name>A0A1H0DNW2_9ACTN</name>
<feature type="compositionally biased region" description="Gly residues" evidence="4">
    <location>
        <begin position="27"/>
        <end position="39"/>
    </location>
</feature>
<evidence type="ECO:0000313" key="8">
    <source>
        <dbReference type="EMBL" id="SDN71753.1"/>
    </source>
</evidence>
<dbReference type="InterPro" id="IPR001460">
    <property type="entry name" value="PCN-bd_Tpept"/>
</dbReference>
<protein>
    <submittedName>
        <fullName evidence="8">Peptidoglycan synthetase FtsI</fullName>
    </submittedName>
</protein>
<evidence type="ECO:0000256" key="2">
    <source>
        <dbReference type="ARBA" id="ARBA00007171"/>
    </source>
</evidence>
<dbReference type="EMBL" id="FNIE01000005">
    <property type="protein sequence ID" value="SDN71753.1"/>
    <property type="molecule type" value="Genomic_DNA"/>
</dbReference>
<keyword evidence="9" id="KW-1185">Reference proteome</keyword>
<feature type="compositionally biased region" description="Polar residues" evidence="4">
    <location>
        <begin position="678"/>
        <end position="687"/>
    </location>
</feature>
<comment type="subcellular location">
    <subcellularLocation>
        <location evidence="1">Membrane</location>
    </subcellularLocation>
</comment>
<proteinExistence type="inferred from homology"/>
<dbReference type="Proteomes" id="UP000199341">
    <property type="component" value="Unassembled WGS sequence"/>
</dbReference>
<evidence type="ECO:0000256" key="4">
    <source>
        <dbReference type="SAM" id="MobiDB-lite"/>
    </source>
</evidence>
<feature type="region of interest" description="Disordered" evidence="4">
    <location>
        <begin position="665"/>
        <end position="687"/>
    </location>
</feature>
<dbReference type="PANTHER" id="PTHR30627:SF1">
    <property type="entry name" value="PEPTIDOGLYCAN D,D-TRANSPEPTIDASE FTSI"/>
    <property type="match status" value="1"/>
</dbReference>
<dbReference type="Gene3D" id="3.90.1310.10">
    <property type="entry name" value="Penicillin-binding protein 2a (Domain 2)"/>
    <property type="match status" value="1"/>
</dbReference>
<sequence length="687" mass="71818">MTPRDESGAPDGADRRRPARPRTTAGGAAGGAGRAGGARGPVPGRQRGPARGPARPVRPAARGRVPRAAGRVMRLGAARPRLRLVGAVLTVVMAVFVVRLLQVQAVDASAYAAKAEVNRWVTHEVTADRGTITDRDGVDLATTVDAFDITADPLMFTPAQAKVNDAPQQAAQLLAPIVGGDPTAIAKQLATPHSRYQIIAHQQSPQAWNQIQDLKSALAAKAAAGEGADVLAGIFSVPHSKRVYPAGDLAAGVIGFVNSDGRGAGGLESMLDKELAGRNGKIRYAQSDGRQVPTAGSQEQPAVPGTDIQLTLDRDIQWAAQNAITQQVQKSRADRGYVIVQDPRTGQVLAMADAPGYDPNDLAHADPQALGNAAMQDAYEPGSVSKLMSMAAIIDTGTATPTTRVTVPGTLPRADRLFHDDVDHGTWYLTLNGVLAKSSNIGTIEATGQLGRTQAQANQVLYSYLRKFGIGQPTGIGFPGETPGILAEPQDWNASQQYTIPFGQGLSVNALQATSVYSTIANGGVRVEPSLIRGTTGPDGRFVPADPPKKTRVVSARTAKTLSEMLESVVGSEQGTGINARIAGYRVAGKTGTANRVDPKTGRYKGYTSSFLGFAPADDPRVTVSCVIQNPTRGSYFGGDICGPVFKQVMQFALKSLGVPPTGKPAPNLPVTFDPGQPATTPGKQVG</sequence>
<dbReference type="GO" id="GO:0008658">
    <property type="term" value="F:penicillin binding"/>
    <property type="evidence" value="ECO:0007669"/>
    <property type="project" value="InterPro"/>
</dbReference>
<feature type="region of interest" description="Disordered" evidence="4">
    <location>
        <begin position="1"/>
        <end position="66"/>
    </location>
</feature>
<feature type="compositionally biased region" description="Basic and acidic residues" evidence="4">
    <location>
        <begin position="1"/>
        <end position="16"/>
    </location>
</feature>
<evidence type="ECO:0000259" key="7">
    <source>
        <dbReference type="Pfam" id="PF03717"/>
    </source>
</evidence>
<evidence type="ECO:0000259" key="6">
    <source>
        <dbReference type="Pfam" id="PF00905"/>
    </source>
</evidence>
<dbReference type="InterPro" id="IPR012338">
    <property type="entry name" value="Beta-lactam/transpept-like"/>
</dbReference>
<reference evidence="8 9" key="1">
    <citation type="submission" date="2016-10" db="EMBL/GenBank/DDBJ databases">
        <authorList>
            <person name="de Groot N.N."/>
        </authorList>
    </citation>
    <scope>NUCLEOTIDE SEQUENCE [LARGE SCALE GENOMIC DNA]</scope>
    <source>
        <strain evidence="8 9">CGMCC 4.2022</strain>
    </source>
</reference>
<dbReference type="SUPFAM" id="SSF56519">
    <property type="entry name" value="Penicillin binding protein dimerisation domain"/>
    <property type="match status" value="1"/>
</dbReference>
<evidence type="ECO:0000313" key="9">
    <source>
        <dbReference type="Proteomes" id="UP000199341"/>
    </source>
</evidence>
<dbReference type="Gene3D" id="3.30.450.330">
    <property type="match status" value="1"/>
</dbReference>
<dbReference type="GO" id="GO:0071555">
    <property type="term" value="P:cell wall organization"/>
    <property type="evidence" value="ECO:0007669"/>
    <property type="project" value="TreeGrafter"/>
</dbReference>
<dbReference type="Pfam" id="PF00905">
    <property type="entry name" value="Transpeptidase"/>
    <property type="match status" value="1"/>
</dbReference>
<dbReference type="Pfam" id="PF03717">
    <property type="entry name" value="PBP_dimer"/>
    <property type="match status" value="1"/>
</dbReference>
<dbReference type="AlphaFoldDB" id="A0A1H0DNW2"/>
<dbReference type="SUPFAM" id="SSF56601">
    <property type="entry name" value="beta-lactamase/transpeptidase-like"/>
    <property type="match status" value="1"/>
</dbReference>
<dbReference type="Gene3D" id="3.40.710.10">
    <property type="entry name" value="DD-peptidase/beta-lactamase superfamily"/>
    <property type="match status" value="1"/>
</dbReference>
<keyword evidence="3 5" id="KW-0472">Membrane</keyword>
<dbReference type="STRING" id="310781.SAMN05216259_105292"/>
<dbReference type="PANTHER" id="PTHR30627">
    <property type="entry name" value="PEPTIDOGLYCAN D,D-TRANSPEPTIDASE"/>
    <property type="match status" value="1"/>
</dbReference>
<organism evidence="8 9">
    <name type="scientific">Actinacidiphila guanduensis</name>
    <dbReference type="NCBI Taxonomy" id="310781"/>
    <lineage>
        <taxon>Bacteria</taxon>
        <taxon>Bacillati</taxon>
        <taxon>Actinomycetota</taxon>
        <taxon>Actinomycetes</taxon>
        <taxon>Kitasatosporales</taxon>
        <taxon>Streptomycetaceae</taxon>
        <taxon>Actinacidiphila</taxon>
    </lineage>
</organism>
<dbReference type="GO" id="GO:0005886">
    <property type="term" value="C:plasma membrane"/>
    <property type="evidence" value="ECO:0007669"/>
    <property type="project" value="TreeGrafter"/>
</dbReference>
<keyword evidence="5" id="KW-0812">Transmembrane</keyword>
<dbReference type="InterPro" id="IPR050515">
    <property type="entry name" value="Beta-lactam/transpept"/>
</dbReference>
<evidence type="ECO:0000256" key="3">
    <source>
        <dbReference type="ARBA" id="ARBA00023136"/>
    </source>
</evidence>
<feature type="transmembrane region" description="Helical" evidence="5">
    <location>
        <begin position="82"/>
        <end position="101"/>
    </location>
</feature>
<feature type="domain" description="Penicillin-binding protein dimerisation" evidence="7">
    <location>
        <begin position="125"/>
        <end position="292"/>
    </location>
</feature>
<accession>A0A1H0DNW2</accession>
<dbReference type="InterPro" id="IPR036138">
    <property type="entry name" value="PBP_dimer_sf"/>
</dbReference>
<keyword evidence="5" id="KW-1133">Transmembrane helix</keyword>
<feature type="compositionally biased region" description="Low complexity" evidence="4">
    <location>
        <begin position="40"/>
        <end position="66"/>
    </location>
</feature>
<feature type="domain" description="Penicillin-binding protein transpeptidase" evidence="6">
    <location>
        <begin position="336"/>
        <end position="651"/>
    </location>
</feature>
<dbReference type="InterPro" id="IPR005311">
    <property type="entry name" value="PBP_dimer"/>
</dbReference>
<evidence type="ECO:0000256" key="1">
    <source>
        <dbReference type="ARBA" id="ARBA00004370"/>
    </source>
</evidence>
<evidence type="ECO:0000256" key="5">
    <source>
        <dbReference type="SAM" id="Phobius"/>
    </source>
</evidence>
<comment type="similarity">
    <text evidence="2">Belongs to the transpeptidase family.</text>
</comment>
<dbReference type="RefSeq" id="WP_407639667.1">
    <property type="nucleotide sequence ID" value="NZ_FNIE01000005.1"/>
</dbReference>
<gene>
    <name evidence="8" type="ORF">SAMN05216259_105292</name>
</gene>